<sequence length="27" mass="3192">MAFFPVMYDLLAKTKLSPFDIDIRIVF</sequence>
<name>A0A2P5CCQ8_TREOI</name>
<organism evidence="1 2">
    <name type="scientific">Trema orientale</name>
    <name type="common">Charcoal tree</name>
    <name type="synonym">Celtis orientalis</name>
    <dbReference type="NCBI Taxonomy" id="63057"/>
    <lineage>
        <taxon>Eukaryota</taxon>
        <taxon>Viridiplantae</taxon>
        <taxon>Streptophyta</taxon>
        <taxon>Embryophyta</taxon>
        <taxon>Tracheophyta</taxon>
        <taxon>Spermatophyta</taxon>
        <taxon>Magnoliopsida</taxon>
        <taxon>eudicotyledons</taxon>
        <taxon>Gunneridae</taxon>
        <taxon>Pentapetalae</taxon>
        <taxon>rosids</taxon>
        <taxon>fabids</taxon>
        <taxon>Rosales</taxon>
        <taxon>Cannabaceae</taxon>
        <taxon>Trema</taxon>
    </lineage>
</organism>
<dbReference type="EMBL" id="JXTC01000381">
    <property type="protein sequence ID" value="PON58774.1"/>
    <property type="molecule type" value="Genomic_DNA"/>
</dbReference>
<gene>
    <name evidence="1" type="ORF">TorRG33x02_289780</name>
</gene>
<reference evidence="2" key="1">
    <citation type="submission" date="2016-06" db="EMBL/GenBank/DDBJ databases">
        <title>Parallel loss of symbiosis genes in relatives of nitrogen-fixing non-legume Parasponia.</title>
        <authorList>
            <person name="Van Velzen R."/>
            <person name="Holmer R."/>
            <person name="Bu F."/>
            <person name="Rutten L."/>
            <person name="Van Zeijl A."/>
            <person name="Liu W."/>
            <person name="Santuari L."/>
            <person name="Cao Q."/>
            <person name="Sharma T."/>
            <person name="Shen D."/>
            <person name="Roswanjaya Y."/>
            <person name="Wardhani T."/>
            <person name="Kalhor M.S."/>
            <person name="Jansen J."/>
            <person name="Van den Hoogen J."/>
            <person name="Gungor B."/>
            <person name="Hartog M."/>
            <person name="Hontelez J."/>
            <person name="Verver J."/>
            <person name="Yang W.-C."/>
            <person name="Schijlen E."/>
            <person name="Repin R."/>
            <person name="Schilthuizen M."/>
            <person name="Schranz E."/>
            <person name="Heidstra R."/>
            <person name="Miyata K."/>
            <person name="Fedorova E."/>
            <person name="Kohlen W."/>
            <person name="Bisseling T."/>
            <person name="Smit S."/>
            <person name="Geurts R."/>
        </authorList>
    </citation>
    <scope>NUCLEOTIDE SEQUENCE [LARGE SCALE GENOMIC DNA]</scope>
    <source>
        <strain evidence="2">cv. RG33-2</strain>
    </source>
</reference>
<evidence type="ECO:0000313" key="1">
    <source>
        <dbReference type="EMBL" id="PON58774.1"/>
    </source>
</evidence>
<protein>
    <submittedName>
        <fullName evidence="1">Uncharacterized protein</fullName>
    </submittedName>
</protein>
<dbReference type="InParanoid" id="A0A2P5CCQ8"/>
<proteinExistence type="predicted"/>
<dbReference type="Proteomes" id="UP000237000">
    <property type="component" value="Unassembled WGS sequence"/>
</dbReference>
<dbReference type="AlphaFoldDB" id="A0A2P5CCQ8"/>
<keyword evidence="2" id="KW-1185">Reference proteome</keyword>
<accession>A0A2P5CCQ8</accession>
<comment type="caution">
    <text evidence="1">The sequence shown here is derived from an EMBL/GenBank/DDBJ whole genome shotgun (WGS) entry which is preliminary data.</text>
</comment>
<evidence type="ECO:0000313" key="2">
    <source>
        <dbReference type="Proteomes" id="UP000237000"/>
    </source>
</evidence>